<evidence type="ECO:0000313" key="2">
    <source>
        <dbReference type="EMBL" id="KAK9723408.1"/>
    </source>
</evidence>
<name>A0AAW1KT20_POPJA</name>
<gene>
    <name evidence="2" type="ORF">QE152_g19222</name>
</gene>
<evidence type="ECO:0000313" key="3">
    <source>
        <dbReference type="Proteomes" id="UP001458880"/>
    </source>
</evidence>
<keyword evidence="3" id="KW-1185">Reference proteome</keyword>
<accession>A0AAW1KT20</accession>
<feature type="compositionally biased region" description="Basic and acidic residues" evidence="1">
    <location>
        <begin position="41"/>
        <end position="55"/>
    </location>
</feature>
<dbReference type="EMBL" id="JASPKY010000180">
    <property type="protein sequence ID" value="KAK9723408.1"/>
    <property type="molecule type" value="Genomic_DNA"/>
</dbReference>
<dbReference type="AlphaFoldDB" id="A0AAW1KT20"/>
<protein>
    <submittedName>
        <fullName evidence="2">Uncharacterized protein</fullName>
    </submittedName>
</protein>
<reference evidence="2 3" key="1">
    <citation type="journal article" date="2024" name="BMC Genomics">
        <title>De novo assembly and annotation of Popillia japonica's genome with initial clues to its potential as an invasive pest.</title>
        <authorList>
            <person name="Cucini C."/>
            <person name="Boschi S."/>
            <person name="Funari R."/>
            <person name="Cardaioli E."/>
            <person name="Iannotti N."/>
            <person name="Marturano G."/>
            <person name="Paoli F."/>
            <person name="Bruttini M."/>
            <person name="Carapelli A."/>
            <person name="Frati F."/>
            <person name="Nardi F."/>
        </authorList>
    </citation>
    <scope>NUCLEOTIDE SEQUENCE [LARGE SCALE GENOMIC DNA]</scope>
    <source>
        <strain evidence="2">DMR45628</strain>
    </source>
</reference>
<feature type="region of interest" description="Disordered" evidence="1">
    <location>
        <begin position="24"/>
        <end position="55"/>
    </location>
</feature>
<proteinExistence type="predicted"/>
<dbReference type="Proteomes" id="UP001458880">
    <property type="component" value="Unassembled WGS sequence"/>
</dbReference>
<evidence type="ECO:0000256" key="1">
    <source>
        <dbReference type="SAM" id="MobiDB-lite"/>
    </source>
</evidence>
<sequence>MGKRSGEVINPNIEDILEEVQRQQLEEDNPDVVFTGSRNDYSNKHQENEQRREQDLYNLSPLIRQWLRSIRNVQALRSTNLD</sequence>
<comment type="caution">
    <text evidence="2">The sequence shown here is derived from an EMBL/GenBank/DDBJ whole genome shotgun (WGS) entry which is preliminary data.</text>
</comment>
<organism evidence="2 3">
    <name type="scientific">Popillia japonica</name>
    <name type="common">Japanese beetle</name>
    <dbReference type="NCBI Taxonomy" id="7064"/>
    <lineage>
        <taxon>Eukaryota</taxon>
        <taxon>Metazoa</taxon>
        <taxon>Ecdysozoa</taxon>
        <taxon>Arthropoda</taxon>
        <taxon>Hexapoda</taxon>
        <taxon>Insecta</taxon>
        <taxon>Pterygota</taxon>
        <taxon>Neoptera</taxon>
        <taxon>Endopterygota</taxon>
        <taxon>Coleoptera</taxon>
        <taxon>Polyphaga</taxon>
        <taxon>Scarabaeiformia</taxon>
        <taxon>Scarabaeidae</taxon>
        <taxon>Rutelinae</taxon>
        <taxon>Popillia</taxon>
    </lineage>
</organism>